<dbReference type="EMBL" id="KN838569">
    <property type="protein sequence ID" value="KIK04504.1"/>
    <property type="molecule type" value="Genomic_DNA"/>
</dbReference>
<evidence type="ECO:0000313" key="3">
    <source>
        <dbReference type="Proteomes" id="UP000054477"/>
    </source>
</evidence>
<feature type="domain" description="Aminoglycoside phosphotransferase" evidence="1">
    <location>
        <begin position="72"/>
        <end position="276"/>
    </location>
</feature>
<evidence type="ECO:0000313" key="2">
    <source>
        <dbReference type="EMBL" id="KIK04504.1"/>
    </source>
</evidence>
<dbReference type="InterPro" id="IPR002575">
    <property type="entry name" value="Aminoglycoside_PTrfase"/>
</dbReference>
<proteinExistence type="predicted"/>
<dbReference type="PANTHER" id="PTHR21310:SF15">
    <property type="entry name" value="AMINOGLYCOSIDE PHOSPHOTRANSFERASE DOMAIN-CONTAINING PROTEIN"/>
    <property type="match status" value="1"/>
</dbReference>
<dbReference type="AlphaFoldDB" id="A0A0C9XS99"/>
<accession>A0A0C9XS99</accession>
<dbReference type="Pfam" id="PF01636">
    <property type="entry name" value="APH"/>
    <property type="match status" value="1"/>
</dbReference>
<dbReference type="Gene3D" id="3.90.1200.10">
    <property type="match status" value="1"/>
</dbReference>
<evidence type="ECO:0000259" key="1">
    <source>
        <dbReference type="Pfam" id="PF01636"/>
    </source>
</evidence>
<protein>
    <recommendedName>
        <fullName evidence="1">Aminoglycoside phosphotransferase domain-containing protein</fullName>
    </recommendedName>
</protein>
<dbReference type="InterPro" id="IPR051678">
    <property type="entry name" value="AGP_Transferase"/>
</dbReference>
<keyword evidence="3" id="KW-1185">Reference proteome</keyword>
<dbReference type="HOGENOM" id="CLU_021768_3_2_1"/>
<reference evidence="3" key="2">
    <citation type="submission" date="2015-01" db="EMBL/GenBank/DDBJ databases">
        <title>Evolutionary Origins and Diversification of the Mycorrhizal Mutualists.</title>
        <authorList>
            <consortium name="DOE Joint Genome Institute"/>
            <consortium name="Mycorrhizal Genomics Consortium"/>
            <person name="Kohler A."/>
            <person name="Kuo A."/>
            <person name="Nagy L.G."/>
            <person name="Floudas D."/>
            <person name="Copeland A."/>
            <person name="Barry K.W."/>
            <person name="Cichocki N."/>
            <person name="Veneault-Fourrey C."/>
            <person name="LaButti K."/>
            <person name="Lindquist E.A."/>
            <person name="Lipzen A."/>
            <person name="Lundell T."/>
            <person name="Morin E."/>
            <person name="Murat C."/>
            <person name="Riley R."/>
            <person name="Ohm R."/>
            <person name="Sun H."/>
            <person name="Tunlid A."/>
            <person name="Henrissat B."/>
            <person name="Grigoriev I.V."/>
            <person name="Hibbett D.S."/>
            <person name="Martin F."/>
        </authorList>
    </citation>
    <scope>NUCLEOTIDE SEQUENCE [LARGE SCALE GENOMIC DNA]</scope>
    <source>
        <strain evidence="3">LaAM-08-1</strain>
    </source>
</reference>
<dbReference type="InterPro" id="IPR011009">
    <property type="entry name" value="Kinase-like_dom_sf"/>
</dbReference>
<dbReference type="CDD" id="cd05120">
    <property type="entry name" value="APH_ChoK_like"/>
    <property type="match status" value="1"/>
</dbReference>
<name>A0A0C9XS99_9AGAR</name>
<dbReference type="STRING" id="1095629.A0A0C9XS99"/>
<sequence length="293" mass="33708">MNIETQYRFHIMHLLKKQDEQTHKITTTSPPSFFNSRVTISRVLFPSSIGFRTRRIGLNTFLKAGRHIDITEAETMRYITNNTSIPVPKVQQVWRQDEVTYITMDIVDGTELACAWRGMSDKTKRWVVEQLKGYLGQLRALKPPNDGAVMSVTGGPMRDGSRVGLEMFGPFQSHDDFHQFLRGGRAGIPMEVFENMRGIEKVVDSHRQHYATKFTHGDFAPRNIMVKLDGTITAIVDWDSAGWFPEYWEYTKAMFNPYAPDDWVESIGEMTGRYDEQLAGERQLYEVCGHELT</sequence>
<dbReference type="PANTHER" id="PTHR21310">
    <property type="entry name" value="AMINOGLYCOSIDE PHOSPHOTRANSFERASE-RELATED-RELATED"/>
    <property type="match status" value="1"/>
</dbReference>
<organism evidence="2 3">
    <name type="scientific">Laccaria amethystina LaAM-08-1</name>
    <dbReference type="NCBI Taxonomy" id="1095629"/>
    <lineage>
        <taxon>Eukaryota</taxon>
        <taxon>Fungi</taxon>
        <taxon>Dikarya</taxon>
        <taxon>Basidiomycota</taxon>
        <taxon>Agaricomycotina</taxon>
        <taxon>Agaricomycetes</taxon>
        <taxon>Agaricomycetidae</taxon>
        <taxon>Agaricales</taxon>
        <taxon>Agaricineae</taxon>
        <taxon>Hydnangiaceae</taxon>
        <taxon>Laccaria</taxon>
    </lineage>
</organism>
<dbReference type="OrthoDB" id="5404599at2759"/>
<dbReference type="Proteomes" id="UP000054477">
    <property type="component" value="Unassembled WGS sequence"/>
</dbReference>
<gene>
    <name evidence="2" type="ORF">K443DRAFT_418035</name>
</gene>
<dbReference type="SUPFAM" id="SSF56112">
    <property type="entry name" value="Protein kinase-like (PK-like)"/>
    <property type="match status" value="1"/>
</dbReference>
<reference evidence="2 3" key="1">
    <citation type="submission" date="2014-04" db="EMBL/GenBank/DDBJ databases">
        <authorList>
            <consortium name="DOE Joint Genome Institute"/>
            <person name="Kuo A."/>
            <person name="Kohler A."/>
            <person name="Nagy L.G."/>
            <person name="Floudas D."/>
            <person name="Copeland A."/>
            <person name="Barry K.W."/>
            <person name="Cichocki N."/>
            <person name="Veneault-Fourrey C."/>
            <person name="LaButti K."/>
            <person name="Lindquist E.A."/>
            <person name="Lipzen A."/>
            <person name="Lundell T."/>
            <person name="Morin E."/>
            <person name="Murat C."/>
            <person name="Sun H."/>
            <person name="Tunlid A."/>
            <person name="Henrissat B."/>
            <person name="Grigoriev I.V."/>
            <person name="Hibbett D.S."/>
            <person name="Martin F."/>
            <person name="Nordberg H.P."/>
            <person name="Cantor M.N."/>
            <person name="Hua S.X."/>
        </authorList>
    </citation>
    <scope>NUCLEOTIDE SEQUENCE [LARGE SCALE GENOMIC DNA]</scope>
    <source>
        <strain evidence="2 3">LaAM-08-1</strain>
    </source>
</reference>